<feature type="chain" id="PRO_5026881742" evidence="1">
    <location>
        <begin position="21"/>
        <end position="296"/>
    </location>
</feature>
<evidence type="ECO:0000256" key="1">
    <source>
        <dbReference type="SAM" id="SignalP"/>
    </source>
</evidence>
<dbReference type="EMBL" id="CP053452">
    <property type="protein sequence ID" value="QJW97487.1"/>
    <property type="molecule type" value="Genomic_DNA"/>
</dbReference>
<proteinExistence type="predicted"/>
<reference evidence="3" key="1">
    <citation type="submission" date="2020-05" db="EMBL/GenBank/DDBJ databases">
        <title>Frigoriglobus tundricola gen. nov., sp. nov., a psychrotolerant cellulolytic planctomycete of the family Gemmataceae with two divergent copies of 16S rRNA gene.</title>
        <authorList>
            <person name="Kulichevskaya I.S."/>
            <person name="Ivanova A.A."/>
            <person name="Naumoff D.G."/>
            <person name="Beletsky A.V."/>
            <person name="Rijpstra W.I.C."/>
            <person name="Sinninghe Damste J.S."/>
            <person name="Mardanov A.V."/>
            <person name="Ravin N.V."/>
            <person name="Dedysh S.N."/>
        </authorList>
    </citation>
    <scope>NUCLEOTIDE SEQUENCE [LARGE SCALE GENOMIC DNA]</scope>
    <source>
        <strain evidence="3">PL17</strain>
    </source>
</reference>
<evidence type="ECO:0000313" key="2">
    <source>
        <dbReference type="EMBL" id="QJW97487.1"/>
    </source>
</evidence>
<dbReference type="Proteomes" id="UP000503447">
    <property type="component" value="Chromosome"/>
</dbReference>
<keyword evidence="1" id="KW-0732">Signal</keyword>
<dbReference type="RefSeq" id="WP_171472845.1">
    <property type="nucleotide sequence ID" value="NZ_CP053452.2"/>
</dbReference>
<gene>
    <name evidence="2" type="ORF">FTUN_5061</name>
</gene>
<dbReference type="KEGG" id="ftj:FTUN_5061"/>
<evidence type="ECO:0000313" key="3">
    <source>
        <dbReference type="Proteomes" id="UP000503447"/>
    </source>
</evidence>
<protein>
    <submittedName>
        <fullName evidence="2">Uncharacterized protein</fullName>
    </submittedName>
</protein>
<dbReference type="AlphaFoldDB" id="A0A6M5YTR6"/>
<accession>A0A6M5YTR6</accession>
<sequence>MLRRLWAAIGLVLAAGLAGAFSPAPDAPPGAAVTDSEGAEVKVSALKFGTGTRRLAWLADPGGATEDARKGPLAVEIREPHSTTFKQGIVTYVPVESVESIKYDYERKVALVAVKGLTEPLAGTLEYQGLNVFVFGGTVDGKAATFSGGAFKKGNIKAVAFPEAKPVGAKKGQAPWLVQIDQPKALDPTLKGSHFQFLYQFPNGSEVLTDAAAVRKGEPLKLDELKALTPLAVDLNNHTAAVEVLAGDGTEKVLILPPMEKDGKKGVLVGLLAEVDAGWKLFPLHTIKVMKRPKKD</sequence>
<organism evidence="2 3">
    <name type="scientific">Frigoriglobus tundricola</name>
    <dbReference type="NCBI Taxonomy" id="2774151"/>
    <lineage>
        <taxon>Bacteria</taxon>
        <taxon>Pseudomonadati</taxon>
        <taxon>Planctomycetota</taxon>
        <taxon>Planctomycetia</taxon>
        <taxon>Gemmatales</taxon>
        <taxon>Gemmataceae</taxon>
        <taxon>Frigoriglobus</taxon>
    </lineage>
</organism>
<feature type="signal peptide" evidence="1">
    <location>
        <begin position="1"/>
        <end position="20"/>
    </location>
</feature>
<name>A0A6M5YTR6_9BACT</name>
<keyword evidence="3" id="KW-1185">Reference proteome</keyword>